<dbReference type="Proteomes" id="UP000281098">
    <property type="component" value="Unassembled WGS sequence"/>
</dbReference>
<accession>A0ABX9YHG4</accession>
<keyword evidence="2" id="KW-1185">Reference proteome</keyword>
<evidence type="ECO:0000313" key="2">
    <source>
        <dbReference type="Proteomes" id="UP000281098"/>
    </source>
</evidence>
<proteinExistence type="predicted"/>
<comment type="caution">
    <text evidence="1">The sequence shown here is derived from an EMBL/GenBank/DDBJ whole genome shotgun (WGS) entry which is preliminary data.</text>
</comment>
<protein>
    <submittedName>
        <fullName evidence="1">Uncharacterized protein</fullName>
    </submittedName>
</protein>
<sequence length="59" mass="6510">MPTPYAPFDRRGQWVNTGDAPCNAWPNAAQTVLDRCTAQDAHGRLTRGLPSRRPAAQFT</sequence>
<name>A0ABX9YHG4_9BURK</name>
<dbReference type="EMBL" id="QTPM01000053">
    <property type="protein sequence ID" value="RQY84636.1"/>
    <property type="molecule type" value="Genomic_DNA"/>
</dbReference>
<evidence type="ECO:0000313" key="1">
    <source>
        <dbReference type="EMBL" id="RQY84636.1"/>
    </source>
</evidence>
<gene>
    <name evidence="1" type="ORF">DF017_29555</name>
</gene>
<reference evidence="1 2" key="1">
    <citation type="submission" date="2018-08" db="EMBL/GenBank/DDBJ databases">
        <title>Comparative analysis of Burkholderia isolates from Puerto Rico.</title>
        <authorList>
            <person name="Hall C."/>
            <person name="Sahl J."/>
            <person name="Wagner D."/>
        </authorList>
    </citation>
    <scope>NUCLEOTIDE SEQUENCE [LARGE SCALE GENOMIC DNA]</scope>
    <source>
        <strain evidence="1 2">Bp8966</strain>
    </source>
</reference>
<organism evidence="1 2">
    <name type="scientific">Burkholderia stagnalis</name>
    <dbReference type="NCBI Taxonomy" id="1503054"/>
    <lineage>
        <taxon>Bacteria</taxon>
        <taxon>Pseudomonadati</taxon>
        <taxon>Pseudomonadota</taxon>
        <taxon>Betaproteobacteria</taxon>
        <taxon>Burkholderiales</taxon>
        <taxon>Burkholderiaceae</taxon>
        <taxon>Burkholderia</taxon>
        <taxon>Burkholderia cepacia complex</taxon>
    </lineage>
</organism>